<dbReference type="EC" id="3.5.4.31" evidence="2"/>
<name>A0AAJ1TKS0_9BACL</name>
<reference evidence="2 3" key="1">
    <citation type="submission" date="2023-07" db="EMBL/GenBank/DDBJ databases">
        <title>Genomic Encyclopedia of Type Strains, Phase IV (KMG-IV): sequencing the most valuable type-strain genomes for metagenomic binning, comparative biology and taxonomic classification.</title>
        <authorList>
            <person name="Goeker M."/>
        </authorList>
    </citation>
    <scope>NUCLEOTIDE SEQUENCE [LARGE SCALE GENOMIC DNA]</scope>
    <source>
        <strain evidence="2 3">DSM 46876</strain>
    </source>
</reference>
<comment type="caution">
    <text evidence="2">The sequence shown here is derived from an EMBL/GenBank/DDBJ whole genome shotgun (WGS) entry which is preliminary data.</text>
</comment>
<evidence type="ECO:0000313" key="3">
    <source>
        <dbReference type="Proteomes" id="UP001238450"/>
    </source>
</evidence>
<dbReference type="Gene3D" id="2.30.40.10">
    <property type="entry name" value="Urease, subunit C, domain 1"/>
    <property type="match status" value="1"/>
</dbReference>
<dbReference type="EMBL" id="JAUSUV010000011">
    <property type="protein sequence ID" value="MDQ0418337.1"/>
    <property type="molecule type" value="Genomic_DNA"/>
</dbReference>
<dbReference type="RefSeq" id="WP_307253984.1">
    <property type="nucleotide sequence ID" value="NZ_JAUSUV010000011.1"/>
</dbReference>
<proteinExistence type="predicted"/>
<organism evidence="2 3">
    <name type="scientific">Croceifilum oryzae</name>
    <dbReference type="NCBI Taxonomy" id="1553429"/>
    <lineage>
        <taxon>Bacteria</taxon>
        <taxon>Bacillati</taxon>
        <taxon>Bacillota</taxon>
        <taxon>Bacilli</taxon>
        <taxon>Bacillales</taxon>
        <taxon>Thermoactinomycetaceae</taxon>
        <taxon>Croceifilum</taxon>
    </lineage>
</organism>
<dbReference type="PANTHER" id="PTHR43794:SF5">
    <property type="entry name" value="CHLOROHYDROLASE FAMILY PROTEIN"/>
    <property type="match status" value="1"/>
</dbReference>
<accession>A0AAJ1TKS0</accession>
<dbReference type="EC" id="3.5.4.28" evidence="2"/>
<dbReference type="GO" id="GO:0050270">
    <property type="term" value="F:S-adenosylhomocysteine deaminase activity"/>
    <property type="evidence" value="ECO:0007669"/>
    <property type="project" value="UniProtKB-EC"/>
</dbReference>
<sequence length="453" mass="50865">MDLVIKNTHFLDRNCQIRFGSIVMEKQKIKRIFYSESEVELFLAESGFSGRVVDGENLVCIPGMTNAHLHPSKDLYRGLFLGQSLPTILSLIHQQNGQESDEDQYWASVYSYKRMIQMGVTTTGVFTSRYEPDLKAAEASGIRCFLTYAVNEKWNGNGVSPQVISDEQAFERVDQFLTSDISDRISLSIGTSSELTSSPQFMKDLYEVAKRKEVLFSLHVSEGETQSNKCKEVHGLHSVEFLNSLNILTENTLLIHASFLTPKEVELIANLPVKLVSCPLANAFAQAGLFELLKLSDGKCSIGLGTDAGMINPQNNLMADALFSYFSQRVMSKEKQVDFEKIFKLITVEGAKALGLNQVGVIEEGWEADIAIFSVLEHAPINEFNPLLLITEVLMTSLARYVVIGGELVIDDYEFKRMDEEFINQKFYSIKSRLAAPLMKHLQELESVDSLRH</sequence>
<keyword evidence="2" id="KW-0378">Hydrolase</keyword>
<feature type="domain" description="Amidohydrolase-related" evidence="1">
    <location>
        <begin position="61"/>
        <end position="379"/>
    </location>
</feature>
<dbReference type="SUPFAM" id="SSF51556">
    <property type="entry name" value="Metallo-dependent hydrolases"/>
    <property type="match status" value="1"/>
</dbReference>
<dbReference type="SUPFAM" id="SSF51338">
    <property type="entry name" value="Composite domain of metallo-dependent hydrolases"/>
    <property type="match status" value="1"/>
</dbReference>
<dbReference type="PANTHER" id="PTHR43794">
    <property type="entry name" value="AMINOHYDROLASE SSNA-RELATED"/>
    <property type="match status" value="1"/>
</dbReference>
<dbReference type="AlphaFoldDB" id="A0AAJ1TKS0"/>
<dbReference type="GO" id="GO:0090614">
    <property type="term" value="F:5'-methylthioadenosine deaminase activity"/>
    <property type="evidence" value="ECO:0007669"/>
    <property type="project" value="UniProtKB-EC"/>
</dbReference>
<dbReference type="InterPro" id="IPR032466">
    <property type="entry name" value="Metal_Hydrolase"/>
</dbReference>
<dbReference type="InterPro" id="IPR006680">
    <property type="entry name" value="Amidohydro-rel"/>
</dbReference>
<dbReference type="InterPro" id="IPR050287">
    <property type="entry name" value="MTA/SAH_deaminase"/>
</dbReference>
<dbReference type="Pfam" id="PF01979">
    <property type="entry name" value="Amidohydro_1"/>
    <property type="match status" value="1"/>
</dbReference>
<dbReference type="Gene3D" id="3.20.20.140">
    <property type="entry name" value="Metal-dependent hydrolases"/>
    <property type="match status" value="1"/>
</dbReference>
<keyword evidence="3" id="KW-1185">Reference proteome</keyword>
<dbReference type="InterPro" id="IPR011059">
    <property type="entry name" value="Metal-dep_hydrolase_composite"/>
</dbReference>
<protein>
    <submittedName>
        <fullName evidence="2">5-methylthioadenosine/S-adenosylhomocysteine deaminase</fullName>
        <ecNumber evidence="2">3.5.4.28</ecNumber>
        <ecNumber evidence="2">3.5.4.31</ecNumber>
    </submittedName>
</protein>
<evidence type="ECO:0000313" key="2">
    <source>
        <dbReference type="EMBL" id="MDQ0418337.1"/>
    </source>
</evidence>
<dbReference type="Proteomes" id="UP001238450">
    <property type="component" value="Unassembled WGS sequence"/>
</dbReference>
<gene>
    <name evidence="2" type="ORF">J2Z48_002529</name>
</gene>
<evidence type="ECO:0000259" key="1">
    <source>
        <dbReference type="Pfam" id="PF01979"/>
    </source>
</evidence>